<dbReference type="InterPro" id="IPR013328">
    <property type="entry name" value="6PGD_dom2"/>
</dbReference>
<keyword evidence="13" id="KW-0963">Cytoplasm</keyword>
<keyword evidence="5 13" id="KW-0520">NAD</keyword>
<evidence type="ECO:0000313" key="21">
    <source>
        <dbReference type="Proteomes" id="UP000077469"/>
    </source>
</evidence>
<comment type="similarity">
    <text evidence="1 13 17">Belongs to the NAD-dependent glycerol-3-phosphate dehydrogenase family.</text>
</comment>
<dbReference type="PRINTS" id="PR00077">
    <property type="entry name" value="GPDHDRGNASE"/>
</dbReference>
<evidence type="ECO:0000256" key="17">
    <source>
        <dbReference type="RuleBase" id="RU000437"/>
    </source>
</evidence>
<keyword evidence="4 13" id="KW-0560">Oxidoreductase</keyword>
<feature type="binding site" evidence="13">
    <location>
        <position position="31"/>
    </location>
    <ligand>
        <name>NADPH</name>
        <dbReference type="ChEBI" id="CHEBI:57783"/>
    </ligand>
</feature>
<dbReference type="FunFam" id="1.10.1040.10:FF:000001">
    <property type="entry name" value="Glycerol-3-phosphate dehydrogenase [NAD(P)+]"/>
    <property type="match status" value="1"/>
</dbReference>
<dbReference type="NCBIfam" id="NF000940">
    <property type="entry name" value="PRK00094.1-2"/>
    <property type="match status" value="1"/>
</dbReference>
<dbReference type="InterPro" id="IPR006109">
    <property type="entry name" value="G3P_DH_NAD-dep_C"/>
</dbReference>
<evidence type="ECO:0000256" key="7">
    <source>
        <dbReference type="ARBA" id="ARBA00023209"/>
    </source>
</evidence>
<keyword evidence="13" id="KW-0547">Nucleotide-binding</keyword>
<dbReference type="GO" id="GO:0046167">
    <property type="term" value="P:glycerol-3-phosphate biosynthetic process"/>
    <property type="evidence" value="ECO:0007669"/>
    <property type="project" value="UniProtKB-UniRule"/>
</dbReference>
<evidence type="ECO:0000256" key="8">
    <source>
        <dbReference type="ARBA" id="ARBA00023264"/>
    </source>
</evidence>
<feature type="binding site" evidence="13">
    <location>
        <position position="237"/>
    </location>
    <ligand>
        <name>sn-glycerol 3-phosphate</name>
        <dbReference type="ChEBI" id="CHEBI:57597"/>
    </ligand>
</feature>
<dbReference type="FunFam" id="3.40.50.720:FF:000019">
    <property type="entry name" value="Glycerol-3-phosphate dehydrogenase [NAD(P)+]"/>
    <property type="match status" value="1"/>
</dbReference>
<keyword evidence="8 13" id="KW-1208">Phospholipid metabolism</keyword>
<dbReference type="AlphaFoldDB" id="A0A0X1KQP6"/>
<organism evidence="20 21">
    <name type="scientific">Pseudothermotoga hypogea DSM 11164 = NBRC 106472</name>
    <dbReference type="NCBI Taxonomy" id="1123384"/>
    <lineage>
        <taxon>Bacteria</taxon>
        <taxon>Thermotogati</taxon>
        <taxon>Thermotogota</taxon>
        <taxon>Thermotogae</taxon>
        <taxon>Thermotogales</taxon>
        <taxon>Thermotogaceae</taxon>
        <taxon>Pseudothermotoga</taxon>
    </lineage>
</organism>
<dbReference type="SUPFAM" id="SSF51735">
    <property type="entry name" value="NAD(P)-binding Rossmann-fold domains"/>
    <property type="match status" value="1"/>
</dbReference>
<dbReference type="GO" id="GO:0141152">
    <property type="term" value="F:glycerol-3-phosphate dehydrogenase (NAD+) activity"/>
    <property type="evidence" value="ECO:0007669"/>
    <property type="project" value="RHEA"/>
</dbReference>
<evidence type="ECO:0000256" key="14">
    <source>
        <dbReference type="PIRSR" id="PIRSR000114-1"/>
    </source>
</evidence>
<comment type="subcellular location">
    <subcellularLocation>
        <location evidence="13">Cytoplasm</location>
    </subcellularLocation>
</comment>
<evidence type="ECO:0000256" key="5">
    <source>
        <dbReference type="ARBA" id="ARBA00023027"/>
    </source>
</evidence>
<feature type="binding site" evidence="13">
    <location>
        <position position="247"/>
    </location>
    <ligand>
        <name>sn-glycerol 3-phosphate</name>
        <dbReference type="ChEBI" id="CHEBI:57597"/>
    </ligand>
</feature>
<feature type="binding site" evidence="15">
    <location>
        <begin position="248"/>
        <end position="249"/>
    </location>
    <ligand>
        <name>substrate</name>
    </ligand>
</feature>
<dbReference type="Pfam" id="PF01210">
    <property type="entry name" value="NAD_Gly3P_dh_N"/>
    <property type="match status" value="1"/>
</dbReference>
<feature type="binding site" evidence="16">
    <location>
        <position position="132"/>
    </location>
    <ligand>
        <name>NAD(+)</name>
        <dbReference type="ChEBI" id="CHEBI:57540"/>
    </ligand>
</feature>
<comment type="catalytic activity">
    <reaction evidence="9">
        <text>sn-glycerol 3-phosphate + NADP(+) = dihydroxyacetone phosphate + NADPH + H(+)</text>
        <dbReference type="Rhea" id="RHEA:11096"/>
        <dbReference type="ChEBI" id="CHEBI:15378"/>
        <dbReference type="ChEBI" id="CHEBI:57597"/>
        <dbReference type="ChEBI" id="CHEBI:57642"/>
        <dbReference type="ChEBI" id="CHEBI:57783"/>
        <dbReference type="ChEBI" id="CHEBI:58349"/>
        <dbReference type="EC" id="1.1.1.94"/>
    </reaction>
    <physiologicalReaction direction="right-to-left" evidence="9">
        <dbReference type="Rhea" id="RHEA:11098"/>
    </physiologicalReaction>
</comment>
<feature type="binding site" evidence="15">
    <location>
        <position position="101"/>
    </location>
    <ligand>
        <name>substrate</name>
    </ligand>
</feature>
<name>A0A0X1KQP6_9THEM</name>
<comment type="catalytic activity">
    <reaction evidence="13">
        <text>sn-glycerol 3-phosphate + NAD(+) = dihydroxyacetone phosphate + NADH + H(+)</text>
        <dbReference type="Rhea" id="RHEA:11092"/>
        <dbReference type="ChEBI" id="CHEBI:15378"/>
        <dbReference type="ChEBI" id="CHEBI:57540"/>
        <dbReference type="ChEBI" id="CHEBI:57597"/>
        <dbReference type="ChEBI" id="CHEBI:57642"/>
        <dbReference type="ChEBI" id="CHEBI:57945"/>
        <dbReference type="EC" id="1.1.1.94"/>
    </reaction>
</comment>
<evidence type="ECO:0000256" key="12">
    <source>
        <dbReference type="ARBA" id="ARBA00080511"/>
    </source>
</evidence>
<dbReference type="InterPro" id="IPR006168">
    <property type="entry name" value="G3P_DH_NAD-dep"/>
</dbReference>
<dbReference type="UniPathway" id="UPA00940"/>
<dbReference type="InterPro" id="IPR008927">
    <property type="entry name" value="6-PGluconate_DH-like_C_sf"/>
</dbReference>
<evidence type="ECO:0000256" key="2">
    <source>
        <dbReference type="ARBA" id="ARBA00022516"/>
    </source>
</evidence>
<dbReference type="EMBL" id="CP007141">
    <property type="protein sequence ID" value="AJC73520.1"/>
    <property type="molecule type" value="Genomic_DNA"/>
</dbReference>
<dbReference type="Gene3D" id="1.10.1040.10">
    <property type="entry name" value="N-(1-d-carboxylethyl)-l-norvaline Dehydrogenase, domain 2"/>
    <property type="match status" value="1"/>
</dbReference>
<feature type="binding site" evidence="13">
    <location>
        <position position="101"/>
    </location>
    <ligand>
        <name>sn-glycerol 3-phosphate</name>
        <dbReference type="ChEBI" id="CHEBI:57597"/>
    </ligand>
</feature>
<evidence type="ECO:0000256" key="1">
    <source>
        <dbReference type="ARBA" id="ARBA00011009"/>
    </source>
</evidence>
<dbReference type="GO" id="GO:0046168">
    <property type="term" value="P:glycerol-3-phosphate catabolic process"/>
    <property type="evidence" value="ECO:0007669"/>
    <property type="project" value="InterPro"/>
</dbReference>
<feature type="binding site" evidence="13">
    <location>
        <position position="183"/>
    </location>
    <ligand>
        <name>sn-glycerol 3-phosphate</name>
        <dbReference type="ChEBI" id="CHEBI:57597"/>
    </ligand>
</feature>
<feature type="binding site" evidence="13">
    <location>
        <position position="272"/>
    </location>
    <ligand>
        <name>NADPH</name>
        <dbReference type="ChEBI" id="CHEBI:57783"/>
    </ligand>
</feature>
<dbReference type="STRING" id="1123384.AJ81_04090"/>
<dbReference type="PaxDb" id="1123384-AJ81_04090"/>
<dbReference type="GO" id="GO:0008654">
    <property type="term" value="P:phospholipid biosynthetic process"/>
    <property type="evidence" value="ECO:0007669"/>
    <property type="project" value="UniProtKB-KW"/>
</dbReference>
<dbReference type="PIRSF" id="PIRSF000114">
    <property type="entry name" value="Glycerol-3-P_dh"/>
    <property type="match status" value="1"/>
</dbReference>
<feature type="domain" description="Glycerol-3-phosphate dehydrogenase NAD-dependent N-terminal" evidence="18">
    <location>
        <begin position="4"/>
        <end position="152"/>
    </location>
</feature>
<evidence type="ECO:0000256" key="16">
    <source>
        <dbReference type="PIRSR" id="PIRSR000114-3"/>
    </source>
</evidence>
<dbReference type="KEGG" id="phy:AJ81_04090"/>
<feature type="binding site" evidence="13">
    <location>
        <position position="248"/>
    </location>
    <ligand>
        <name>sn-glycerol 3-phosphate</name>
        <dbReference type="ChEBI" id="CHEBI:57597"/>
    </ligand>
</feature>
<dbReference type="PANTHER" id="PTHR11728">
    <property type="entry name" value="GLYCEROL-3-PHOSPHATE DEHYDROGENASE"/>
    <property type="match status" value="1"/>
</dbReference>
<feature type="active site" description="Proton acceptor" evidence="13 14">
    <location>
        <position position="183"/>
    </location>
</feature>
<keyword evidence="2 13" id="KW-0444">Lipid biosynthesis</keyword>
<sequence>MKFSILGAGSWGTAFAKLLVENGHDVLLWARRKEVARKINDDHKSEYLEGIELPVELRATTDLQELSRFSDLVVIAVPVKHVRKVLKRLWPAPRMVLNLSKGIDESLKTVSQIVQEIWPDTTYAVLSGPCHAIEVARKLPTAVVVASRNLEVAKTLQKAVSNSYFRVYLSHDVLGVEVSGAVKNVIAIAAGVVDGLGGWHNAKASLITRGLHEMARFGLAFGAENPLTFMGLAGVGDLIVTCNSPYSRNRYVGEMVAKGAELSQVLEHMKMVAEGVHTVGPLLRLARDLDVEMPICEQVYEILFKKKNPASSIKELMERPLKLESCLTAFDLPSSL</sequence>
<comment type="function">
    <text evidence="13">Catalyzes the reduction of the glycolytic intermediate dihydroxyacetone phosphate (DHAP) to sn-glycerol 3-phosphate (G3P), the key precursor for phospholipid synthesis.</text>
</comment>
<dbReference type="GO" id="GO:0005829">
    <property type="term" value="C:cytosol"/>
    <property type="evidence" value="ECO:0007669"/>
    <property type="project" value="TreeGrafter"/>
</dbReference>
<dbReference type="InterPro" id="IPR011128">
    <property type="entry name" value="G3P_DH_NAD-dep_N"/>
</dbReference>
<feature type="binding site" evidence="13">
    <location>
        <position position="32"/>
    </location>
    <ligand>
        <name>NADPH</name>
        <dbReference type="ChEBI" id="CHEBI:57783"/>
    </ligand>
</feature>
<dbReference type="Proteomes" id="UP000077469">
    <property type="component" value="Chromosome"/>
</dbReference>
<keyword evidence="3 13" id="KW-0521">NADP</keyword>
<dbReference type="Pfam" id="PF07479">
    <property type="entry name" value="NAD_Gly3P_dh_C"/>
    <property type="match status" value="1"/>
</dbReference>
<protein>
    <recommendedName>
        <fullName evidence="11 13">Glycerol-3-phosphate dehydrogenase [NAD(P)+]</fullName>
        <ecNumber evidence="10 13">1.1.1.94</ecNumber>
    </recommendedName>
    <alternativeName>
        <fullName evidence="13">NAD(P)(+)-dependent glycerol-3-phosphate dehydrogenase</fullName>
    </alternativeName>
    <alternativeName>
        <fullName evidence="12 13">NAD(P)H-dependent dihydroxyacetone-phosphate reductase</fullName>
    </alternativeName>
</protein>
<dbReference type="InterPro" id="IPR036291">
    <property type="entry name" value="NAD(P)-bd_dom_sf"/>
</dbReference>
<dbReference type="PANTHER" id="PTHR11728:SF1">
    <property type="entry name" value="GLYCEROL-3-PHOSPHATE DEHYDROGENASE [NAD(+)] 2, CHLOROPLASTIC"/>
    <property type="match status" value="1"/>
</dbReference>
<evidence type="ECO:0000256" key="6">
    <source>
        <dbReference type="ARBA" id="ARBA00023098"/>
    </source>
</evidence>
<evidence type="ECO:0000259" key="18">
    <source>
        <dbReference type="Pfam" id="PF01210"/>
    </source>
</evidence>
<keyword evidence="7 13" id="KW-0594">Phospholipid biosynthesis</keyword>
<dbReference type="GO" id="GO:0005975">
    <property type="term" value="P:carbohydrate metabolic process"/>
    <property type="evidence" value="ECO:0007669"/>
    <property type="project" value="InterPro"/>
</dbReference>
<gene>
    <name evidence="13 20" type="primary">gpsA</name>
    <name evidence="20" type="ORF">AJ81_04090</name>
</gene>
<evidence type="ECO:0000259" key="19">
    <source>
        <dbReference type="Pfam" id="PF07479"/>
    </source>
</evidence>
<feature type="binding site" evidence="16">
    <location>
        <begin position="7"/>
        <end position="12"/>
    </location>
    <ligand>
        <name>NAD(+)</name>
        <dbReference type="ChEBI" id="CHEBI:57540"/>
    </ligand>
</feature>
<evidence type="ECO:0000256" key="11">
    <source>
        <dbReference type="ARBA" id="ARBA00069372"/>
    </source>
</evidence>
<evidence type="ECO:0000256" key="10">
    <source>
        <dbReference type="ARBA" id="ARBA00066687"/>
    </source>
</evidence>
<evidence type="ECO:0000256" key="13">
    <source>
        <dbReference type="HAMAP-Rule" id="MF_00394"/>
    </source>
</evidence>
<dbReference type="GO" id="GO:0006650">
    <property type="term" value="P:glycerophospholipid metabolic process"/>
    <property type="evidence" value="ECO:0007669"/>
    <property type="project" value="UniProtKB-UniRule"/>
</dbReference>
<feature type="binding site" evidence="13">
    <location>
        <position position="11"/>
    </location>
    <ligand>
        <name>NADPH</name>
        <dbReference type="ChEBI" id="CHEBI:57783"/>
    </ligand>
</feature>
<evidence type="ECO:0000256" key="4">
    <source>
        <dbReference type="ARBA" id="ARBA00023002"/>
    </source>
</evidence>
<evidence type="ECO:0000256" key="15">
    <source>
        <dbReference type="PIRSR" id="PIRSR000114-2"/>
    </source>
</evidence>
<feature type="binding site" evidence="13">
    <location>
        <position position="248"/>
    </location>
    <ligand>
        <name>NADPH</name>
        <dbReference type="ChEBI" id="CHEBI:57783"/>
    </ligand>
</feature>
<reference evidence="20 21" key="1">
    <citation type="submission" date="2014-01" db="EMBL/GenBank/DDBJ databases">
        <title>Genome sequencing of Thermotog hypogea.</title>
        <authorList>
            <person name="Zhang X."/>
            <person name="Alvare G."/>
            <person name="Fristensky B."/>
            <person name="Chen L."/>
            <person name="Suen T."/>
            <person name="Chen Q."/>
            <person name="Ma K."/>
        </authorList>
    </citation>
    <scope>NUCLEOTIDE SEQUENCE [LARGE SCALE GENOMIC DNA]</scope>
    <source>
        <strain evidence="20 21">DSM 11164</strain>
    </source>
</reference>
<feature type="binding site" evidence="13">
    <location>
        <position position="47"/>
    </location>
    <ligand>
        <name>NADPH</name>
        <dbReference type="ChEBI" id="CHEBI:57783"/>
    </ligand>
</feature>
<feature type="binding site" evidence="13">
    <location>
        <position position="128"/>
    </location>
    <ligand>
        <name>sn-glycerol 3-phosphate</name>
        <dbReference type="ChEBI" id="CHEBI:57597"/>
    </ligand>
</feature>
<keyword evidence="21" id="KW-1185">Reference proteome</keyword>
<dbReference type="GO" id="GO:0141153">
    <property type="term" value="F:glycerol-3-phosphate dehydrogenase (NADP+) activity"/>
    <property type="evidence" value="ECO:0007669"/>
    <property type="project" value="RHEA"/>
</dbReference>
<dbReference type="PATRIC" id="fig|1123384.7.peg.801"/>
<proteinExistence type="inferred from homology"/>
<feature type="binding site" evidence="13">
    <location>
        <position position="274"/>
    </location>
    <ligand>
        <name>NADPH</name>
        <dbReference type="ChEBI" id="CHEBI:57783"/>
    </ligand>
</feature>
<dbReference type="EC" id="1.1.1.94" evidence="10 13"/>
<dbReference type="Gene3D" id="3.40.50.720">
    <property type="entry name" value="NAD(P)-binding Rossmann-like Domain"/>
    <property type="match status" value="1"/>
</dbReference>
<accession>A0A0X1KQP6</accession>
<dbReference type="RefSeq" id="WP_031504690.1">
    <property type="nucleotide sequence ID" value="NC_022795.1"/>
</dbReference>
<dbReference type="GO" id="GO:0051287">
    <property type="term" value="F:NAD binding"/>
    <property type="evidence" value="ECO:0007669"/>
    <property type="project" value="InterPro"/>
</dbReference>
<dbReference type="NCBIfam" id="NF000942">
    <property type="entry name" value="PRK00094.1-4"/>
    <property type="match status" value="1"/>
</dbReference>
<feature type="binding site" evidence="13">
    <location>
        <position position="10"/>
    </location>
    <ligand>
        <name>NADPH</name>
        <dbReference type="ChEBI" id="CHEBI:57783"/>
    </ligand>
</feature>
<feature type="binding site" evidence="13">
    <location>
        <position position="249"/>
    </location>
    <ligand>
        <name>sn-glycerol 3-phosphate</name>
        <dbReference type="ChEBI" id="CHEBI:57597"/>
    </ligand>
</feature>
<keyword evidence="6 13" id="KW-0443">Lipid metabolism</keyword>
<feature type="domain" description="Glycerol-3-phosphate dehydrogenase NAD-dependent C-terminal" evidence="19">
    <location>
        <begin position="172"/>
        <end position="313"/>
    </location>
</feature>
<comment type="caution">
    <text evidence="13">Lacks conserved residue(s) required for the propagation of feature annotation.</text>
</comment>
<feature type="binding site" evidence="16">
    <location>
        <position position="248"/>
    </location>
    <ligand>
        <name>NAD(+)</name>
        <dbReference type="ChEBI" id="CHEBI:57540"/>
    </ligand>
</feature>
<evidence type="ECO:0000313" key="20">
    <source>
        <dbReference type="EMBL" id="AJC73520.1"/>
    </source>
</evidence>
<dbReference type="SUPFAM" id="SSF48179">
    <property type="entry name" value="6-phosphogluconate dehydrogenase C-terminal domain-like"/>
    <property type="match status" value="1"/>
</dbReference>
<dbReference type="HAMAP" id="MF_00394">
    <property type="entry name" value="NAD_Glyc3P_dehydrog"/>
    <property type="match status" value="1"/>
</dbReference>
<feature type="binding site" evidence="13">
    <location>
        <position position="132"/>
    </location>
    <ligand>
        <name>NADPH</name>
        <dbReference type="ChEBI" id="CHEBI:57783"/>
    </ligand>
</feature>
<feature type="binding site" evidence="13">
    <location>
        <position position="101"/>
    </location>
    <ligand>
        <name>NADPH</name>
        <dbReference type="ChEBI" id="CHEBI:57783"/>
    </ligand>
</feature>
<dbReference type="OrthoDB" id="9812273at2"/>
<evidence type="ECO:0000256" key="3">
    <source>
        <dbReference type="ARBA" id="ARBA00022857"/>
    </source>
</evidence>
<comment type="pathway">
    <text evidence="13">Membrane lipid metabolism; glycerophospholipid metabolism.</text>
</comment>
<evidence type="ECO:0000256" key="9">
    <source>
        <dbReference type="ARBA" id="ARBA00052716"/>
    </source>
</evidence>